<evidence type="ECO:0000256" key="1">
    <source>
        <dbReference type="SAM" id="MobiDB-lite"/>
    </source>
</evidence>
<dbReference type="AlphaFoldDB" id="A0AAV1K241"/>
<feature type="region of interest" description="Disordered" evidence="1">
    <location>
        <begin position="1"/>
        <end position="24"/>
    </location>
</feature>
<proteinExistence type="predicted"/>
<reference evidence="2 3" key="1">
    <citation type="submission" date="2023-11" db="EMBL/GenBank/DDBJ databases">
        <authorList>
            <person name="Okamura Y."/>
        </authorList>
    </citation>
    <scope>NUCLEOTIDE SEQUENCE [LARGE SCALE GENOMIC DNA]</scope>
</reference>
<keyword evidence="3" id="KW-1185">Reference proteome</keyword>
<dbReference type="Proteomes" id="UP001497472">
    <property type="component" value="Unassembled WGS sequence"/>
</dbReference>
<protein>
    <submittedName>
        <fullName evidence="2">Uncharacterized protein</fullName>
    </submittedName>
</protein>
<comment type="caution">
    <text evidence="2">The sequence shown here is derived from an EMBL/GenBank/DDBJ whole genome shotgun (WGS) entry which is preliminary data.</text>
</comment>
<accession>A0AAV1K241</accession>
<gene>
    <name evidence="2" type="ORF">LNINA_LOCUS13789</name>
</gene>
<evidence type="ECO:0000313" key="3">
    <source>
        <dbReference type="Proteomes" id="UP001497472"/>
    </source>
</evidence>
<evidence type="ECO:0000313" key="2">
    <source>
        <dbReference type="EMBL" id="CAK1554936.1"/>
    </source>
</evidence>
<organism evidence="2 3">
    <name type="scientific">Leptosia nina</name>
    <dbReference type="NCBI Taxonomy" id="320188"/>
    <lineage>
        <taxon>Eukaryota</taxon>
        <taxon>Metazoa</taxon>
        <taxon>Ecdysozoa</taxon>
        <taxon>Arthropoda</taxon>
        <taxon>Hexapoda</taxon>
        <taxon>Insecta</taxon>
        <taxon>Pterygota</taxon>
        <taxon>Neoptera</taxon>
        <taxon>Endopterygota</taxon>
        <taxon>Lepidoptera</taxon>
        <taxon>Glossata</taxon>
        <taxon>Ditrysia</taxon>
        <taxon>Papilionoidea</taxon>
        <taxon>Pieridae</taxon>
        <taxon>Pierinae</taxon>
        <taxon>Leptosia</taxon>
    </lineage>
</organism>
<dbReference type="EMBL" id="CAVLEF010000279">
    <property type="protein sequence ID" value="CAK1554936.1"/>
    <property type="molecule type" value="Genomic_DNA"/>
</dbReference>
<name>A0AAV1K241_9NEOP</name>
<feature type="compositionally biased region" description="Polar residues" evidence="1">
    <location>
        <begin position="1"/>
        <end position="11"/>
    </location>
</feature>
<sequence>MESPPSFSTHSEAPPLSEDSGLLITSGSFSSDSASGWHHIASEINRRSDLGPYPEGIRNPFYTVEIALNKVSIVAVGEESSSISNGNYG</sequence>